<feature type="compositionally biased region" description="Basic and acidic residues" evidence="1">
    <location>
        <begin position="75"/>
        <end position="91"/>
    </location>
</feature>
<feature type="region of interest" description="Disordered" evidence="1">
    <location>
        <begin position="142"/>
        <end position="260"/>
    </location>
</feature>
<feature type="compositionally biased region" description="Basic and acidic residues" evidence="1">
    <location>
        <begin position="171"/>
        <end position="192"/>
    </location>
</feature>
<accession>A0A645EAL5</accession>
<proteinExistence type="predicted"/>
<comment type="caution">
    <text evidence="2">The sequence shown here is derived from an EMBL/GenBank/DDBJ whole genome shotgun (WGS) entry which is preliminary data.</text>
</comment>
<sequence length="309" mass="31498">MVGLDVGHHTDPGRVLQERAVRLIRLDHERAARGPEPGALPRREGGADDVAAAGPDPDQHVGDHRGGGGLAVRPADGDARAAQHQRGERRTAVPHPQPAVAGLGQLGVVLPDGGGDDHGAGVAELAGVVADVGPHAVAAQHREIGRVGPVRAGDRQPEVGVEGGDAGHPGPADRDEVDRSDLAGVDQLDRGHQAHRWAASRIMSQSRSAALPGSIPRPADRIRESRSGSVTSGATISTRASPVHRASGSRRAPPAATRASALRACSPLPCGSGTSTEGSPTAIVSITVPAPDRPTIRSATAYAFSIAST</sequence>
<gene>
    <name evidence="2" type="ORF">SDC9_145683</name>
</gene>
<feature type="compositionally biased region" description="Polar residues" evidence="1">
    <location>
        <begin position="227"/>
        <end position="240"/>
    </location>
</feature>
<dbReference type="AlphaFoldDB" id="A0A645EAL5"/>
<evidence type="ECO:0000256" key="1">
    <source>
        <dbReference type="SAM" id="MobiDB-lite"/>
    </source>
</evidence>
<feature type="compositionally biased region" description="Low complexity" evidence="1">
    <location>
        <begin position="245"/>
        <end position="260"/>
    </location>
</feature>
<name>A0A645EAL5_9ZZZZ</name>
<feature type="region of interest" description="Disordered" evidence="1">
    <location>
        <begin position="27"/>
        <end position="97"/>
    </location>
</feature>
<dbReference type="EMBL" id="VSSQ01044657">
    <property type="protein sequence ID" value="MPM98495.1"/>
    <property type="molecule type" value="Genomic_DNA"/>
</dbReference>
<organism evidence="2">
    <name type="scientific">bioreactor metagenome</name>
    <dbReference type="NCBI Taxonomy" id="1076179"/>
    <lineage>
        <taxon>unclassified sequences</taxon>
        <taxon>metagenomes</taxon>
        <taxon>ecological metagenomes</taxon>
    </lineage>
</organism>
<evidence type="ECO:0000313" key="2">
    <source>
        <dbReference type="EMBL" id="MPM98495.1"/>
    </source>
</evidence>
<protein>
    <submittedName>
        <fullName evidence="2">Uncharacterized protein</fullName>
    </submittedName>
</protein>
<reference evidence="2" key="1">
    <citation type="submission" date="2019-08" db="EMBL/GenBank/DDBJ databases">
        <authorList>
            <person name="Kucharzyk K."/>
            <person name="Murdoch R.W."/>
            <person name="Higgins S."/>
            <person name="Loffler F."/>
        </authorList>
    </citation>
    <scope>NUCLEOTIDE SEQUENCE</scope>
</reference>
<feature type="compositionally biased region" description="Basic and acidic residues" evidence="1">
    <location>
        <begin position="57"/>
        <end position="66"/>
    </location>
</feature>